<protein>
    <recommendedName>
        <fullName evidence="5">FLYWCH-type domain-containing protein</fullName>
    </recommendedName>
</protein>
<dbReference type="GO" id="GO:0008270">
    <property type="term" value="F:zinc ion binding"/>
    <property type="evidence" value="ECO:0007669"/>
    <property type="project" value="UniProtKB-KW"/>
</dbReference>
<dbReference type="InterPro" id="IPR007588">
    <property type="entry name" value="Znf_FLYWCH"/>
</dbReference>
<dbReference type="AlphaFoldDB" id="A0A7J6SYS3"/>
<comment type="caution">
    <text evidence="6">The sequence shown here is derived from an EMBL/GenBank/DDBJ whole genome shotgun (WGS) entry which is preliminary data.</text>
</comment>
<reference evidence="6 7" key="1">
    <citation type="submission" date="2020-04" db="EMBL/GenBank/DDBJ databases">
        <title>Perkinsus olseni comparative genomics.</title>
        <authorList>
            <person name="Bogema D.R."/>
        </authorList>
    </citation>
    <scope>NUCLEOTIDE SEQUENCE [LARGE SCALE GENOMIC DNA]</scope>
    <source>
        <strain evidence="6 7">ATCC PRA-207</strain>
    </source>
</reference>
<dbReference type="Gene3D" id="2.20.25.240">
    <property type="match status" value="2"/>
</dbReference>
<keyword evidence="7" id="KW-1185">Reference proteome</keyword>
<organism evidence="6 7">
    <name type="scientific">Perkinsus olseni</name>
    <name type="common">Perkinsus atlanticus</name>
    <dbReference type="NCBI Taxonomy" id="32597"/>
    <lineage>
        <taxon>Eukaryota</taxon>
        <taxon>Sar</taxon>
        <taxon>Alveolata</taxon>
        <taxon>Perkinsozoa</taxon>
        <taxon>Perkinsea</taxon>
        <taxon>Perkinsida</taxon>
        <taxon>Perkinsidae</taxon>
        <taxon>Perkinsus</taxon>
    </lineage>
</organism>
<evidence type="ECO:0000259" key="5">
    <source>
        <dbReference type="Pfam" id="PF04500"/>
    </source>
</evidence>
<dbReference type="Proteomes" id="UP000553632">
    <property type="component" value="Unassembled WGS sequence"/>
</dbReference>
<evidence type="ECO:0000256" key="1">
    <source>
        <dbReference type="ARBA" id="ARBA00022723"/>
    </source>
</evidence>
<keyword evidence="2" id="KW-0863">Zinc-finger</keyword>
<evidence type="ECO:0000313" key="6">
    <source>
        <dbReference type="EMBL" id="KAF4738124.1"/>
    </source>
</evidence>
<evidence type="ECO:0000313" key="7">
    <source>
        <dbReference type="Proteomes" id="UP000553632"/>
    </source>
</evidence>
<feature type="compositionally biased region" description="Basic and acidic residues" evidence="4">
    <location>
        <begin position="312"/>
        <end position="321"/>
    </location>
</feature>
<name>A0A7J6SYS3_PEROL</name>
<evidence type="ECO:0000256" key="4">
    <source>
        <dbReference type="SAM" id="MobiDB-lite"/>
    </source>
</evidence>
<keyword evidence="3" id="KW-0862">Zinc</keyword>
<feature type="region of interest" description="Disordered" evidence="4">
    <location>
        <begin position="298"/>
        <end position="321"/>
    </location>
</feature>
<feature type="domain" description="FLYWCH-type" evidence="5">
    <location>
        <begin position="164"/>
        <end position="215"/>
    </location>
</feature>
<sequence length="321" mass="36508">MADDNEIQFIANSSGRRWPLLSYRGYLYLHNRATLQTSYWRCVNATKKERCNVRLTVKGDLNGDPKDLTVANLPLKDHVCGEPNSSVEQICAEMKLTAANDATVKISDIYDKTLEGLPEEVVKRLPERESVEGSLRRVRQRVAAARPKYPTIDLTQLPVEKPYYVPSFSGRPLLAFHGYLYRQDAAYKDKLHWRCINYHKQLHCPSTLITTGSPEDPENLVITNLKKIKYHICGRPNVRARVLYHEVAELAMSVADDEKSSLVKIYNEVLGGEPPEVLQQLPKRDSILEYMRKMRSKGRQARSDAAVTRTTAEAHEDADAL</sequence>
<proteinExistence type="predicted"/>
<dbReference type="EMBL" id="JABANO010014694">
    <property type="protein sequence ID" value="KAF4738124.1"/>
    <property type="molecule type" value="Genomic_DNA"/>
</dbReference>
<evidence type="ECO:0000256" key="2">
    <source>
        <dbReference type="ARBA" id="ARBA00022771"/>
    </source>
</evidence>
<accession>A0A7J6SYS3</accession>
<feature type="domain" description="FLYWCH-type" evidence="5">
    <location>
        <begin position="15"/>
        <end position="58"/>
    </location>
</feature>
<dbReference type="Pfam" id="PF04500">
    <property type="entry name" value="FLYWCH"/>
    <property type="match status" value="2"/>
</dbReference>
<dbReference type="OMA" id="KGCHART"/>
<keyword evidence="1" id="KW-0479">Metal-binding</keyword>
<gene>
    <name evidence="6" type="ORF">FOZ63_020106</name>
</gene>
<evidence type="ECO:0000256" key="3">
    <source>
        <dbReference type="ARBA" id="ARBA00022833"/>
    </source>
</evidence>